<evidence type="ECO:0000259" key="5">
    <source>
        <dbReference type="Pfam" id="PF13458"/>
    </source>
</evidence>
<name>A0ABU3S7B2_9HYPH</name>
<dbReference type="InterPro" id="IPR028081">
    <property type="entry name" value="Leu-bd"/>
</dbReference>
<dbReference type="Pfam" id="PF13458">
    <property type="entry name" value="Peripla_BP_6"/>
    <property type="match status" value="1"/>
</dbReference>
<evidence type="ECO:0000256" key="4">
    <source>
        <dbReference type="SAM" id="SignalP"/>
    </source>
</evidence>
<evidence type="ECO:0000256" key="2">
    <source>
        <dbReference type="ARBA" id="ARBA00022729"/>
    </source>
</evidence>
<dbReference type="CDD" id="cd06340">
    <property type="entry name" value="PBP1_ABC_ligand_binding-like"/>
    <property type="match status" value="1"/>
</dbReference>
<dbReference type="PROSITE" id="PS51318">
    <property type="entry name" value="TAT"/>
    <property type="match status" value="1"/>
</dbReference>
<dbReference type="InterPro" id="IPR006311">
    <property type="entry name" value="TAT_signal"/>
</dbReference>
<dbReference type="Proteomes" id="UP001254257">
    <property type="component" value="Unassembled WGS sequence"/>
</dbReference>
<dbReference type="Gene3D" id="3.40.50.2300">
    <property type="match status" value="2"/>
</dbReference>
<dbReference type="InterPro" id="IPR028082">
    <property type="entry name" value="Peripla_BP_I"/>
</dbReference>
<protein>
    <submittedName>
        <fullName evidence="6">ABC transporter substrate-binding protein</fullName>
    </submittedName>
</protein>
<dbReference type="SUPFAM" id="SSF53822">
    <property type="entry name" value="Periplasmic binding protein-like I"/>
    <property type="match status" value="1"/>
</dbReference>
<dbReference type="RefSeq" id="WP_316018130.1">
    <property type="nucleotide sequence ID" value="NZ_JAWDID010000012.1"/>
</dbReference>
<keyword evidence="3" id="KW-0029">Amino-acid transport</keyword>
<dbReference type="PANTHER" id="PTHR30483">
    <property type="entry name" value="LEUCINE-SPECIFIC-BINDING PROTEIN"/>
    <property type="match status" value="1"/>
</dbReference>
<organism evidence="6 7">
    <name type="scientific">Bosea rubneri</name>
    <dbReference type="NCBI Taxonomy" id="3075434"/>
    <lineage>
        <taxon>Bacteria</taxon>
        <taxon>Pseudomonadati</taxon>
        <taxon>Pseudomonadota</taxon>
        <taxon>Alphaproteobacteria</taxon>
        <taxon>Hyphomicrobiales</taxon>
        <taxon>Boseaceae</taxon>
        <taxon>Bosea</taxon>
    </lineage>
</organism>
<proteinExistence type="inferred from homology"/>
<comment type="similarity">
    <text evidence="1">Belongs to the leucine-binding protein family.</text>
</comment>
<keyword evidence="3" id="KW-0813">Transport</keyword>
<reference evidence="6 7" key="1">
    <citation type="submission" date="2023-09" db="EMBL/GenBank/DDBJ databases">
        <title>Whole genome shotgun sequencing (WGS) of Bosea sp. ZW T0_25, isolated from stored onions (Allium cepa).</title>
        <authorList>
            <person name="Stoll D.A."/>
            <person name="Huch M."/>
        </authorList>
    </citation>
    <scope>NUCLEOTIDE SEQUENCE [LARGE SCALE GENOMIC DNA]</scope>
    <source>
        <strain evidence="6 7">ZW T0_25</strain>
    </source>
</reference>
<comment type="caution">
    <text evidence="6">The sequence shown here is derived from an EMBL/GenBank/DDBJ whole genome shotgun (WGS) entry which is preliminary data.</text>
</comment>
<dbReference type="InterPro" id="IPR051010">
    <property type="entry name" value="BCAA_transport"/>
</dbReference>
<accession>A0ABU3S7B2</accession>
<keyword evidence="7" id="KW-1185">Reference proteome</keyword>
<evidence type="ECO:0000313" key="6">
    <source>
        <dbReference type="EMBL" id="MDU0340257.1"/>
    </source>
</evidence>
<keyword evidence="2 4" id="KW-0732">Signal</keyword>
<feature type="chain" id="PRO_5045843575" evidence="4">
    <location>
        <begin position="26"/>
        <end position="418"/>
    </location>
</feature>
<sequence length="418" mass="44418">MVNSRRTFLAAALAASLTAATGASAAEDLKIGVMFPLSGPMALIGNEAYQAAQVARDMINERGGVKGRKIAFAVADAPGPTQGNAEATRLIVREKVPLIAGTYASSIALAASEVTEREGVLYWETIAVADKFTQRNYKNAIRLTFNASMMGETAADFSKDLAAKLGKKPEELKVAVISEDSEFGQSVGDAAARRVKANGQNLVANERYSRTVTDLSSLVLSLKAKAPDVVIATSYLNDGVLFVRQARELDFNIGALVGVGTGYALPDFLAATGANAEGIFDVDAPATPNVANLPPATQKLYGEFIERFKTLAKRDPGPLALISFGGFWTLFNEVLAKAPDTKIESLRKAAYAVDLPDGSLLTGAGVKLKPEGDKEQGQNTRALLSVMQWQNGKLEVVWPKSIAVKEAVSVPLPAWSKR</sequence>
<evidence type="ECO:0000313" key="7">
    <source>
        <dbReference type="Proteomes" id="UP001254257"/>
    </source>
</evidence>
<evidence type="ECO:0000256" key="3">
    <source>
        <dbReference type="ARBA" id="ARBA00022970"/>
    </source>
</evidence>
<dbReference type="EMBL" id="JAWDID010000012">
    <property type="protein sequence ID" value="MDU0340257.1"/>
    <property type="molecule type" value="Genomic_DNA"/>
</dbReference>
<evidence type="ECO:0000256" key="1">
    <source>
        <dbReference type="ARBA" id="ARBA00010062"/>
    </source>
</evidence>
<feature type="domain" description="Leucine-binding protein" evidence="5">
    <location>
        <begin position="29"/>
        <end position="391"/>
    </location>
</feature>
<feature type="signal peptide" evidence="4">
    <location>
        <begin position="1"/>
        <end position="25"/>
    </location>
</feature>
<gene>
    <name evidence="6" type="ORF">RKE40_10210</name>
</gene>